<dbReference type="GO" id="GO:0003723">
    <property type="term" value="F:RNA binding"/>
    <property type="evidence" value="ECO:0007669"/>
    <property type="project" value="UniProtKB-UniRule"/>
</dbReference>
<evidence type="ECO:0000256" key="11">
    <source>
        <dbReference type="ARBA" id="ARBA00022840"/>
    </source>
</evidence>
<evidence type="ECO:0000256" key="3">
    <source>
        <dbReference type="ARBA" id="ARBA00004123"/>
    </source>
</evidence>
<evidence type="ECO:0000259" key="23">
    <source>
        <dbReference type="PROSITE" id="PS51194"/>
    </source>
</evidence>
<dbReference type="SUPFAM" id="SSF52540">
    <property type="entry name" value="P-loop containing nucleoside triphosphate hydrolases"/>
    <property type="match status" value="1"/>
</dbReference>
<dbReference type="InterPro" id="IPR014001">
    <property type="entry name" value="Helicase_ATP-bd"/>
</dbReference>
<evidence type="ECO:0000313" key="26">
    <source>
        <dbReference type="Proteomes" id="UP001346149"/>
    </source>
</evidence>
<dbReference type="PROSITE" id="PS51194">
    <property type="entry name" value="HELICASE_CTER"/>
    <property type="match status" value="1"/>
</dbReference>
<accession>A0AAN7MD44</accession>
<reference evidence="25 26" key="1">
    <citation type="journal article" date="2023" name="Hortic Res">
        <title>Pangenome of water caltrop reveals structural variations and asymmetric subgenome divergence after allopolyploidization.</title>
        <authorList>
            <person name="Zhang X."/>
            <person name="Chen Y."/>
            <person name="Wang L."/>
            <person name="Yuan Y."/>
            <person name="Fang M."/>
            <person name="Shi L."/>
            <person name="Lu R."/>
            <person name="Comes H.P."/>
            <person name="Ma Y."/>
            <person name="Chen Y."/>
            <person name="Huang G."/>
            <person name="Zhou Y."/>
            <person name="Zheng Z."/>
            <person name="Qiu Y."/>
        </authorList>
    </citation>
    <scope>NUCLEOTIDE SEQUENCE [LARGE SCALE GENOMIC DNA]</scope>
    <source>
        <strain evidence="25">F231</strain>
    </source>
</reference>
<dbReference type="PROSITE" id="PS50142">
    <property type="entry name" value="RNASE_3_2"/>
    <property type="match status" value="2"/>
</dbReference>
<dbReference type="PROSITE" id="PS51327">
    <property type="entry name" value="DICER_DSRBF"/>
    <property type="match status" value="1"/>
</dbReference>
<dbReference type="SUPFAM" id="SSF101690">
    <property type="entry name" value="PAZ domain"/>
    <property type="match status" value="1"/>
</dbReference>
<evidence type="ECO:0000256" key="2">
    <source>
        <dbReference type="ARBA" id="ARBA00001946"/>
    </source>
</evidence>
<evidence type="ECO:0000256" key="18">
    <source>
        <dbReference type="PROSITE-ProRule" id="PRU00657"/>
    </source>
</evidence>
<feature type="domain" description="Helicase C-terminal" evidence="23">
    <location>
        <begin position="364"/>
        <end position="532"/>
    </location>
</feature>
<dbReference type="InterPro" id="IPR011545">
    <property type="entry name" value="DEAD/DEAH_box_helicase_dom"/>
</dbReference>
<evidence type="ECO:0000259" key="19">
    <source>
        <dbReference type="PROSITE" id="PS50137"/>
    </source>
</evidence>
<dbReference type="Pfam" id="PF00636">
    <property type="entry name" value="Ribonuclease_3"/>
    <property type="match status" value="2"/>
</dbReference>
<dbReference type="FunFam" id="1.10.1520.10:FF:000004">
    <property type="entry name" value="Endoribonuclease dicer-like 1"/>
    <property type="match status" value="1"/>
</dbReference>
<dbReference type="PROSITE" id="PS51192">
    <property type="entry name" value="HELICASE_ATP_BIND_1"/>
    <property type="match status" value="1"/>
</dbReference>
<dbReference type="GO" id="GO:0046872">
    <property type="term" value="F:metal ion binding"/>
    <property type="evidence" value="ECO:0007669"/>
    <property type="project" value="UniProtKB-KW"/>
</dbReference>
<dbReference type="FunFam" id="3.40.50.300:FF:000420">
    <property type="entry name" value="Endoribonuclease dicer-like 1"/>
    <property type="match status" value="1"/>
</dbReference>
<keyword evidence="4" id="KW-0540">Nuclease</keyword>
<keyword evidence="15" id="KW-0464">Manganese</keyword>
<dbReference type="InterPro" id="IPR003100">
    <property type="entry name" value="PAZ_dom"/>
</dbReference>
<evidence type="ECO:0000313" key="25">
    <source>
        <dbReference type="EMBL" id="KAK4794530.1"/>
    </source>
</evidence>
<dbReference type="GO" id="GO:0005524">
    <property type="term" value="F:ATP binding"/>
    <property type="evidence" value="ECO:0007669"/>
    <property type="project" value="UniProtKB-KW"/>
</dbReference>
<evidence type="ECO:0000259" key="21">
    <source>
        <dbReference type="PROSITE" id="PS50821"/>
    </source>
</evidence>
<keyword evidence="9" id="KW-0378">Hydrolase</keyword>
<dbReference type="InterPro" id="IPR036389">
    <property type="entry name" value="RNase_III_sf"/>
</dbReference>
<evidence type="ECO:0000259" key="22">
    <source>
        <dbReference type="PROSITE" id="PS51192"/>
    </source>
</evidence>
<name>A0AAN7MD44_TRANT</name>
<dbReference type="Pfam" id="PF02170">
    <property type="entry name" value="PAZ"/>
    <property type="match status" value="1"/>
</dbReference>
<dbReference type="InterPro" id="IPR000999">
    <property type="entry name" value="RNase_III_dom"/>
</dbReference>
<evidence type="ECO:0000256" key="4">
    <source>
        <dbReference type="ARBA" id="ARBA00022722"/>
    </source>
</evidence>
<dbReference type="GO" id="GO:0004525">
    <property type="term" value="F:ribonuclease III activity"/>
    <property type="evidence" value="ECO:0007669"/>
    <property type="project" value="InterPro"/>
</dbReference>
<comment type="caution">
    <text evidence="25">The sequence shown here is derived from an EMBL/GenBank/DDBJ whole genome shotgun (WGS) entry which is preliminary data.</text>
</comment>
<dbReference type="Proteomes" id="UP001346149">
    <property type="component" value="Unassembled WGS sequence"/>
</dbReference>
<comment type="cofactor">
    <cofactor evidence="1">
        <name>Mn(2+)</name>
        <dbReference type="ChEBI" id="CHEBI:29035"/>
    </cofactor>
</comment>
<evidence type="ECO:0000256" key="16">
    <source>
        <dbReference type="ARBA" id="ARBA00023242"/>
    </source>
</evidence>
<feature type="domain" description="PAZ" evidence="21">
    <location>
        <begin position="824"/>
        <end position="940"/>
    </location>
</feature>
<feature type="domain" description="DRBM" evidence="19">
    <location>
        <begin position="1331"/>
        <end position="1398"/>
    </location>
</feature>
<evidence type="ECO:0000256" key="9">
    <source>
        <dbReference type="ARBA" id="ARBA00022801"/>
    </source>
</evidence>
<keyword evidence="11" id="KW-0067">ATP-binding</keyword>
<dbReference type="Gene3D" id="1.10.1520.10">
    <property type="entry name" value="Ribonuclease III domain"/>
    <property type="match status" value="2"/>
</dbReference>
<comment type="cofactor">
    <cofactor evidence="2">
        <name>Mg(2+)</name>
        <dbReference type="ChEBI" id="CHEBI:18420"/>
    </cofactor>
</comment>
<feature type="domain" description="RNase III" evidence="20">
    <location>
        <begin position="991"/>
        <end position="1122"/>
    </location>
</feature>
<sequence length="1401" mass="159273">MDANANGGEMDFDPHPSSDLISFARCYQLEALYMALKGNTIVYLDTGSGKTLIATMLLKSFAYQIRKPSPYIAVFLVPQVVLVSQQGEVQKMHTDLKVGMYWGEMGVDFWDSATWSREIENHEVLVMTPKILLDGLRHCYFKLELIKVLIFDECQHASGRHPYACIMREFYHHYLHMGNYDVPRILGLTASPIKTKCGQSASEYWNKLQKLETLMNSKIYTCHSESVVAQYIPFSTIKYKYFRKMENFYPDIKALLMSLKEKHKGEIARIDLKKSTADSTIKGIDQLYSTFMYCLEALGLWMTWKAADLVSRREVEDMLWTELDLSGDKIVKKFCLDVLNALSTHLDSGHGMTFNMHSGYLSTKVQALIESLLEHRHIKDIRCLVFVERVITANVLHSLLNELLPEYNGWNAKSIAGNNSGLLHQSRRQQNEIVQEFREGKVNVIVATSILEEGLDVQTCNLVIRFDAAPTVSSLIQSRGRARMQNSEFLLLVESGDTSMWSRMEKFLASGEIMRKESLSHASVPCSPLDDRFCKEEIYRVENTGAVVTLSSSVELLYFYCSQLPSDGYYKPMPRFDINKEMGICHLLLPKNCPLPPLPPVYGSDNIKMMRKIACFEACKQLHRHGALTDDLVPDVVVEDKQISDAKKEPYVDEHPIYFPSELINILMEDSNMYHIYVIELLQNFNSDVHGMVLAIRSKLEPDIKFDLQAERGKVTTKFKYAGTISMSEKAVILCRKFQGILLSSLIHHDINKAVEFISRSNSQNLPGVDYLLLPLDNAYRNQKVIIDWAPVTSVLFPSANASYNLRSSMNALNNTHIKSCSSTGYSWLVRTKDGPMCPCLLQNSLVYTPHNGRIYCITGFFKDLNANSNMNMRNGSTKTYKAYYKERHGINLRYEEQLFLRGRQIFLVHNYLSQRRLKKEKESSKATVELPPEICHLIISPISVNTVFSFSFAPSIIHRLESLLLAANLKGVLLDNCFQNANIPTVKVLEAITSKQCQEEFHLESLETLGDSFLKYAVSQQLYKSYENHHEGMLSLKREKLTSNDALCKLGCERNLPGFIFIESFDPKKWIIPGDKCQKFFSSKELISGRKVYVVGRRNIKMKKVADVVEALIGAYVSTGGENAGIMFLEWLGIKVHFKVSLYEKRFNLNPEKLVNIKQVETILGYTFQDPTLLVEALTHGSFMLLDIPTCYQRLEFLGDAVLDYLITNHLYSKYPGLSPGLITDMRSASVNNDCYALSAVKVGLHKHLLHASQTLHRDIANTVRNSHKFAAEFTYGWESDISFPKVLGDIIESLAGAILVDSGYNKQKVFDSIRPLLEPLITPETLQLHPVRELSEMCQKQNYTLMKPNVSRHDNVFYVTIEVEADGLAYKHTSCADNQKIAQRTASREVLKSLKETSA</sequence>
<dbReference type="InterPro" id="IPR005034">
    <property type="entry name" value="Dicer_dimerisation"/>
</dbReference>
<dbReference type="SMART" id="SM00490">
    <property type="entry name" value="HELICc"/>
    <property type="match status" value="1"/>
</dbReference>
<dbReference type="PROSITE" id="PS50137">
    <property type="entry name" value="DS_RBD"/>
    <property type="match status" value="1"/>
</dbReference>
<evidence type="ECO:0000259" key="24">
    <source>
        <dbReference type="PROSITE" id="PS51327"/>
    </source>
</evidence>
<keyword evidence="5" id="KW-0479">Metal-binding</keyword>
<dbReference type="InterPro" id="IPR038248">
    <property type="entry name" value="Dicer_dimer_sf"/>
</dbReference>
<organism evidence="25 26">
    <name type="scientific">Trapa natans</name>
    <name type="common">Water chestnut</name>
    <dbReference type="NCBI Taxonomy" id="22666"/>
    <lineage>
        <taxon>Eukaryota</taxon>
        <taxon>Viridiplantae</taxon>
        <taxon>Streptophyta</taxon>
        <taxon>Embryophyta</taxon>
        <taxon>Tracheophyta</taxon>
        <taxon>Spermatophyta</taxon>
        <taxon>Magnoliopsida</taxon>
        <taxon>eudicotyledons</taxon>
        <taxon>Gunneridae</taxon>
        <taxon>Pentapetalae</taxon>
        <taxon>rosids</taxon>
        <taxon>malvids</taxon>
        <taxon>Myrtales</taxon>
        <taxon>Lythraceae</taxon>
        <taxon>Trapa</taxon>
    </lineage>
</organism>
<evidence type="ECO:0000256" key="12">
    <source>
        <dbReference type="ARBA" id="ARBA00022842"/>
    </source>
</evidence>
<keyword evidence="14" id="KW-0943">RNA-mediated gene silencing</keyword>
<evidence type="ECO:0000256" key="17">
    <source>
        <dbReference type="ARBA" id="ARBA00035116"/>
    </source>
</evidence>
<dbReference type="CDD" id="cd00593">
    <property type="entry name" value="RIBOc"/>
    <property type="match status" value="2"/>
</dbReference>
<dbReference type="Pfam" id="PF00270">
    <property type="entry name" value="DEAD"/>
    <property type="match status" value="1"/>
</dbReference>
<evidence type="ECO:0000256" key="6">
    <source>
        <dbReference type="ARBA" id="ARBA00022737"/>
    </source>
</evidence>
<keyword evidence="7" id="KW-0547">Nucleotide-binding</keyword>
<protein>
    <submittedName>
        <fullName evidence="25">Uncharacterized protein</fullName>
    </submittedName>
</protein>
<keyword evidence="10" id="KW-0347">Helicase</keyword>
<evidence type="ECO:0000256" key="7">
    <source>
        <dbReference type="ARBA" id="ARBA00022741"/>
    </source>
</evidence>
<dbReference type="InterPro" id="IPR014720">
    <property type="entry name" value="dsRBD_dom"/>
</dbReference>
<comment type="similarity">
    <text evidence="17 18">Belongs to the helicase family. Dicer subfamily.</text>
</comment>
<dbReference type="InterPro" id="IPR036085">
    <property type="entry name" value="PAZ_dom_sf"/>
</dbReference>
<dbReference type="CDD" id="cd18034">
    <property type="entry name" value="DEXHc_dicer"/>
    <property type="match status" value="1"/>
</dbReference>
<dbReference type="SMART" id="SM00535">
    <property type="entry name" value="RIBOc"/>
    <property type="match status" value="2"/>
</dbReference>
<dbReference type="Gene3D" id="3.30.160.20">
    <property type="match status" value="1"/>
</dbReference>
<keyword evidence="13 18" id="KW-0694">RNA-binding</keyword>
<feature type="domain" description="Helicase ATP-binding" evidence="22">
    <location>
        <begin position="31"/>
        <end position="196"/>
    </location>
</feature>
<evidence type="ECO:0000256" key="15">
    <source>
        <dbReference type="ARBA" id="ARBA00023211"/>
    </source>
</evidence>
<evidence type="ECO:0000256" key="5">
    <source>
        <dbReference type="ARBA" id="ARBA00022723"/>
    </source>
</evidence>
<dbReference type="PROSITE" id="PS50821">
    <property type="entry name" value="PAZ"/>
    <property type="match status" value="1"/>
</dbReference>
<dbReference type="GO" id="GO:0004386">
    <property type="term" value="F:helicase activity"/>
    <property type="evidence" value="ECO:0007669"/>
    <property type="project" value="UniProtKB-KW"/>
</dbReference>
<dbReference type="SMART" id="SM00487">
    <property type="entry name" value="DEXDc"/>
    <property type="match status" value="1"/>
</dbReference>
<keyword evidence="12" id="KW-0460">Magnesium</keyword>
<dbReference type="SMART" id="SM00949">
    <property type="entry name" value="PAZ"/>
    <property type="match status" value="1"/>
</dbReference>
<dbReference type="EMBL" id="JAXQNO010000007">
    <property type="protein sequence ID" value="KAK4794530.1"/>
    <property type="molecule type" value="Genomic_DNA"/>
</dbReference>
<feature type="domain" description="RNase III" evidence="20">
    <location>
        <begin position="1158"/>
        <end position="1305"/>
    </location>
</feature>
<evidence type="ECO:0000256" key="10">
    <source>
        <dbReference type="ARBA" id="ARBA00022806"/>
    </source>
</evidence>
<dbReference type="Gene3D" id="2.170.260.10">
    <property type="entry name" value="paz domain"/>
    <property type="match status" value="1"/>
</dbReference>
<dbReference type="GO" id="GO:0010267">
    <property type="term" value="P:ta-siRNA processing"/>
    <property type="evidence" value="ECO:0007669"/>
    <property type="project" value="UniProtKB-ARBA"/>
</dbReference>
<dbReference type="Gene3D" id="3.40.50.300">
    <property type="entry name" value="P-loop containing nucleotide triphosphate hydrolases"/>
    <property type="match status" value="2"/>
</dbReference>
<dbReference type="PROSITE" id="PS00517">
    <property type="entry name" value="RNASE_3_1"/>
    <property type="match status" value="1"/>
</dbReference>
<evidence type="ECO:0000256" key="13">
    <source>
        <dbReference type="ARBA" id="ARBA00022884"/>
    </source>
</evidence>
<feature type="domain" description="Dicer dsRNA-binding fold" evidence="24">
    <location>
        <begin position="553"/>
        <end position="642"/>
    </location>
</feature>
<dbReference type="Gene3D" id="3.30.160.380">
    <property type="entry name" value="Dicer dimerisation domain"/>
    <property type="match status" value="1"/>
</dbReference>
<dbReference type="Pfam" id="PF00271">
    <property type="entry name" value="Helicase_C"/>
    <property type="match status" value="1"/>
</dbReference>
<dbReference type="FunFam" id="3.40.50.300:FF:000705">
    <property type="entry name" value="Endoribonuclease dicer-like protein"/>
    <property type="match status" value="1"/>
</dbReference>
<dbReference type="GO" id="GO:0005737">
    <property type="term" value="C:cytoplasm"/>
    <property type="evidence" value="ECO:0007669"/>
    <property type="project" value="TreeGrafter"/>
</dbReference>
<keyword evidence="8" id="KW-0255">Endonuclease</keyword>
<evidence type="ECO:0000256" key="14">
    <source>
        <dbReference type="ARBA" id="ARBA00023158"/>
    </source>
</evidence>
<evidence type="ECO:0000256" key="1">
    <source>
        <dbReference type="ARBA" id="ARBA00001936"/>
    </source>
</evidence>
<dbReference type="Pfam" id="PF03368">
    <property type="entry name" value="Dicer_dimer"/>
    <property type="match status" value="1"/>
</dbReference>
<dbReference type="SUPFAM" id="SSF54768">
    <property type="entry name" value="dsRNA-binding domain-like"/>
    <property type="match status" value="1"/>
</dbReference>
<evidence type="ECO:0000259" key="20">
    <source>
        <dbReference type="PROSITE" id="PS50142"/>
    </source>
</evidence>
<keyword evidence="16" id="KW-0539">Nucleus</keyword>
<comment type="subcellular location">
    <subcellularLocation>
        <location evidence="3">Nucleus</location>
    </subcellularLocation>
</comment>
<keyword evidence="26" id="KW-1185">Reference proteome</keyword>
<dbReference type="PANTHER" id="PTHR14950:SF70">
    <property type="entry name" value="ENDORIBONUCLEASE DICER HOMOLOG 2"/>
    <property type="match status" value="1"/>
</dbReference>
<dbReference type="SUPFAM" id="SSF69065">
    <property type="entry name" value="RNase III domain-like"/>
    <property type="match status" value="2"/>
</dbReference>
<proteinExistence type="inferred from homology"/>
<dbReference type="InterPro" id="IPR027417">
    <property type="entry name" value="P-loop_NTPase"/>
</dbReference>
<gene>
    <name evidence="25" type="ORF">SAY86_012524</name>
</gene>
<dbReference type="InterPro" id="IPR001650">
    <property type="entry name" value="Helicase_C-like"/>
</dbReference>
<dbReference type="GO" id="GO:0005634">
    <property type="term" value="C:nucleus"/>
    <property type="evidence" value="ECO:0007669"/>
    <property type="project" value="UniProtKB-SubCell"/>
</dbReference>
<dbReference type="PANTHER" id="PTHR14950">
    <property type="entry name" value="DICER-RELATED"/>
    <property type="match status" value="1"/>
</dbReference>
<keyword evidence="6" id="KW-0677">Repeat</keyword>
<dbReference type="FunFam" id="3.30.160.380:FF:000001">
    <property type="entry name" value="Endoribonuclease dicer-like 1"/>
    <property type="match status" value="1"/>
</dbReference>
<evidence type="ECO:0000256" key="8">
    <source>
        <dbReference type="ARBA" id="ARBA00022759"/>
    </source>
</evidence>